<evidence type="ECO:0000256" key="2">
    <source>
        <dbReference type="ARBA" id="ARBA00022679"/>
    </source>
</evidence>
<dbReference type="PANTHER" id="PTHR18919:SF107">
    <property type="entry name" value="ACETYL-COA ACETYLTRANSFERASE, CYTOSOLIC"/>
    <property type="match status" value="1"/>
</dbReference>
<gene>
    <name evidence="8" type="ORF">F0M18_08135</name>
</gene>
<feature type="active site" description="Proton acceptor" evidence="4">
    <location>
        <position position="387"/>
    </location>
</feature>
<accession>A0A5B0X0T6</accession>
<dbReference type="CDD" id="cd00751">
    <property type="entry name" value="thiolase"/>
    <property type="match status" value="1"/>
</dbReference>
<dbReference type="Pfam" id="PF00108">
    <property type="entry name" value="Thiolase_N"/>
    <property type="match status" value="1"/>
</dbReference>
<keyword evidence="9" id="KW-1185">Reference proteome</keyword>
<organism evidence="8 9">
    <name type="scientific">Pseudohalioglobus sediminis</name>
    <dbReference type="NCBI Taxonomy" id="2606449"/>
    <lineage>
        <taxon>Bacteria</taxon>
        <taxon>Pseudomonadati</taxon>
        <taxon>Pseudomonadota</taxon>
        <taxon>Gammaproteobacteria</taxon>
        <taxon>Cellvibrionales</taxon>
        <taxon>Halieaceae</taxon>
        <taxon>Pseudohalioglobus</taxon>
    </lineage>
</organism>
<evidence type="ECO:0000256" key="3">
    <source>
        <dbReference type="ARBA" id="ARBA00023315"/>
    </source>
</evidence>
<sequence length="401" mass="42416">MRQTYICEPVRTPVGKFGGAYKQLDAQFLGAAVVKGLLERMGLPADRVDDVLFAQCYSSMDAPALGRVVALDAGLPETVGGLQLDRRCGSGLQALIYAYLQVATGGSDVVIAGGAESMSNAPFFTHRARWGIRGPALELQDSLARGRVTAGGVNYPVPGGMLETAENLRREYGISREEQDMFSVESQRRAIAAQQQGLFDDEIVPVTVPGRKGDTVVTKDEPPRETSLEALAGLKAIRAGVDPQSTVTAGNASTQNDGASACLVASEEAVARYGLKPFGRLVSWAVAGVEPARMGIGPVPAVQKVLQNAELKLSDIDLIELNEAFAAQVLACTRGMGFEQSDFDRMNVNGSGISLGHPVGATGGRILATLLREMERRGSRYGIETMCIGGGQGLAAVFERV</sequence>
<name>A0A5B0X0T6_9GAMM</name>
<feature type="domain" description="Thiolase C-terminal" evidence="7">
    <location>
        <begin position="275"/>
        <end position="400"/>
    </location>
</feature>
<dbReference type="GO" id="GO:0044281">
    <property type="term" value="P:small molecule metabolic process"/>
    <property type="evidence" value="ECO:0007669"/>
    <property type="project" value="UniProtKB-ARBA"/>
</dbReference>
<feature type="active site" description="Acyl-thioester intermediate" evidence="4">
    <location>
        <position position="88"/>
    </location>
</feature>
<evidence type="ECO:0000259" key="7">
    <source>
        <dbReference type="Pfam" id="PF02803"/>
    </source>
</evidence>
<dbReference type="GO" id="GO:0003988">
    <property type="term" value="F:acetyl-CoA C-acyltransferase activity"/>
    <property type="evidence" value="ECO:0007669"/>
    <property type="project" value="UniProtKB-ARBA"/>
</dbReference>
<keyword evidence="3 5" id="KW-0012">Acyltransferase</keyword>
<proteinExistence type="inferred from homology"/>
<dbReference type="InterPro" id="IPR016039">
    <property type="entry name" value="Thiolase-like"/>
</dbReference>
<dbReference type="InterPro" id="IPR020616">
    <property type="entry name" value="Thiolase_N"/>
</dbReference>
<evidence type="ECO:0000256" key="5">
    <source>
        <dbReference type="RuleBase" id="RU003557"/>
    </source>
</evidence>
<dbReference type="InterPro" id="IPR002155">
    <property type="entry name" value="Thiolase"/>
</dbReference>
<dbReference type="Gene3D" id="3.40.47.10">
    <property type="match status" value="2"/>
</dbReference>
<evidence type="ECO:0000313" key="8">
    <source>
        <dbReference type="EMBL" id="KAA1192893.1"/>
    </source>
</evidence>
<dbReference type="EMBL" id="VTUX01000003">
    <property type="protein sequence ID" value="KAA1192893.1"/>
    <property type="molecule type" value="Genomic_DNA"/>
</dbReference>
<evidence type="ECO:0000256" key="4">
    <source>
        <dbReference type="PIRSR" id="PIRSR000429-1"/>
    </source>
</evidence>
<comment type="similarity">
    <text evidence="1 5">Belongs to the thiolase-like superfamily. Thiolase family.</text>
</comment>
<comment type="caution">
    <text evidence="8">The sequence shown here is derived from an EMBL/GenBank/DDBJ whole genome shotgun (WGS) entry which is preliminary data.</text>
</comment>
<reference evidence="8 9" key="1">
    <citation type="submission" date="2019-09" db="EMBL/GenBank/DDBJ databases">
        <authorList>
            <person name="Chen X.-Y."/>
        </authorList>
    </citation>
    <scope>NUCLEOTIDE SEQUENCE [LARGE SCALE GENOMIC DNA]</scope>
    <source>
        <strain evidence="8 9">NY5</strain>
    </source>
</reference>
<protein>
    <submittedName>
        <fullName evidence="8">Acetyl-CoA C-acetyltransferase</fullName>
    </submittedName>
</protein>
<evidence type="ECO:0000313" key="9">
    <source>
        <dbReference type="Proteomes" id="UP000323708"/>
    </source>
</evidence>
<evidence type="ECO:0000259" key="6">
    <source>
        <dbReference type="Pfam" id="PF00108"/>
    </source>
</evidence>
<dbReference type="SUPFAM" id="SSF53901">
    <property type="entry name" value="Thiolase-like"/>
    <property type="match status" value="2"/>
</dbReference>
<dbReference type="FunFam" id="3.40.47.10:FF:000010">
    <property type="entry name" value="Acetyl-CoA acetyltransferase (Thiolase)"/>
    <property type="match status" value="1"/>
</dbReference>
<feature type="domain" description="Thiolase N-terminal" evidence="6">
    <location>
        <begin position="5"/>
        <end position="268"/>
    </location>
</feature>
<dbReference type="Pfam" id="PF02803">
    <property type="entry name" value="Thiolase_C"/>
    <property type="match status" value="1"/>
</dbReference>
<dbReference type="PANTHER" id="PTHR18919">
    <property type="entry name" value="ACETYL-COA C-ACYLTRANSFERASE"/>
    <property type="match status" value="1"/>
</dbReference>
<feature type="active site" description="Proton acceptor" evidence="4">
    <location>
        <position position="357"/>
    </location>
</feature>
<dbReference type="InterPro" id="IPR020617">
    <property type="entry name" value="Thiolase_C"/>
</dbReference>
<dbReference type="PIRSF" id="PIRSF000429">
    <property type="entry name" value="Ac-CoA_Ac_transf"/>
    <property type="match status" value="1"/>
</dbReference>
<dbReference type="Proteomes" id="UP000323708">
    <property type="component" value="Unassembled WGS sequence"/>
</dbReference>
<dbReference type="NCBIfam" id="TIGR01930">
    <property type="entry name" value="AcCoA-C-Actrans"/>
    <property type="match status" value="1"/>
</dbReference>
<dbReference type="NCBIfam" id="NF004853">
    <property type="entry name" value="PRK06205.1"/>
    <property type="match status" value="1"/>
</dbReference>
<keyword evidence="2 5" id="KW-0808">Transferase</keyword>
<evidence type="ECO:0000256" key="1">
    <source>
        <dbReference type="ARBA" id="ARBA00010982"/>
    </source>
</evidence>
<dbReference type="AlphaFoldDB" id="A0A5B0X0T6"/>